<name>B1XVG0_POLNS</name>
<dbReference type="KEGG" id="pne:Pnec_1190"/>
<organism evidence="1">
    <name type="scientific">Polynucleobacter necessarius subsp. necessarius (strain STIR1)</name>
    <dbReference type="NCBI Taxonomy" id="452638"/>
    <lineage>
        <taxon>Bacteria</taxon>
        <taxon>Pseudomonadati</taxon>
        <taxon>Pseudomonadota</taxon>
        <taxon>Betaproteobacteria</taxon>
        <taxon>Burkholderiales</taxon>
        <taxon>Burkholderiaceae</taxon>
        <taxon>Polynucleobacter</taxon>
    </lineage>
</organism>
<reference evidence="1" key="1">
    <citation type="submission" date="2008-03" db="EMBL/GenBank/DDBJ databases">
        <title>Complete sequence of Polynucleobacter necessarius STIR1.</title>
        <authorList>
            <consortium name="US DOE Joint Genome Institute"/>
            <person name="Copeland A."/>
            <person name="Lucas S."/>
            <person name="Lapidus A."/>
            <person name="Barry K."/>
            <person name="Detter J.C."/>
            <person name="Glavina del Rio T."/>
            <person name="Hammon N."/>
            <person name="Israni S."/>
            <person name="Dalin E."/>
            <person name="Tice H."/>
            <person name="Pitluck S."/>
            <person name="Chain P."/>
            <person name="Malfatti S."/>
            <person name="Shin M."/>
            <person name="Vergez L."/>
            <person name="Schmutz J."/>
            <person name="Larimer F."/>
            <person name="Land M."/>
            <person name="Hauser L."/>
            <person name="Kyrpides N."/>
            <person name="Kim E."/>
            <person name="Hahn M."/>
            <person name="Richardson P."/>
        </authorList>
    </citation>
    <scope>NUCLEOTIDE SEQUENCE [LARGE SCALE GENOMIC DNA]</scope>
    <source>
        <strain evidence="1">STIR1</strain>
    </source>
</reference>
<dbReference type="STRING" id="452638.Pnec_1190"/>
<sequence>MVWIAILITQIKFCRSLSKSQVAELAYRAPNG</sequence>
<proteinExistence type="predicted"/>
<dbReference type="AlphaFoldDB" id="B1XVG0"/>
<dbReference type="EMBL" id="CP001010">
    <property type="protein sequence ID" value="ACB44337.1"/>
    <property type="molecule type" value="Genomic_DNA"/>
</dbReference>
<dbReference type="HOGENOM" id="CLU_3390753_0_0_4"/>
<gene>
    <name evidence="1" type="ordered locus">Pnec_1190</name>
</gene>
<protein>
    <submittedName>
        <fullName evidence="1">Amino acid permease-associated region</fullName>
    </submittedName>
</protein>
<accession>B1XVG0</accession>
<evidence type="ECO:0000313" key="1">
    <source>
        <dbReference type="EMBL" id="ACB44337.1"/>
    </source>
</evidence>